<name>A0A066RYF8_9GAMM</name>
<feature type="compositionally biased region" description="Polar residues" evidence="1">
    <location>
        <begin position="264"/>
        <end position="287"/>
    </location>
</feature>
<evidence type="ECO:0000256" key="1">
    <source>
        <dbReference type="SAM" id="MobiDB-lite"/>
    </source>
</evidence>
<dbReference type="PROSITE" id="PS51257">
    <property type="entry name" value="PROKAR_LIPOPROTEIN"/>
    <property type="match status" value="1"/>
</dbReference>
<dbReference type="Pfam" id="PF13365">
    <property type="entry name" value="Trypsin_2"/>
    <property type="match status" value="1"/>
</dbReference>
<dbReference type="STRING" id="1654360.EA58_05685"/>
<proteinExistence type="predicted"/>
<evidence type="ECO:0000313" key="2">
    <source>
        <dbReference type="EMBL" id="KDM92433.1"/>
    </source>
</evidence>
<comment type="caution">
    <text evidence="2">The sequence shown here is derived from an EMBL/GenBank/DDBJ whole genome shotgun (WGS) entry which is preliminary data.</text>
</comment>
<dbReference type="AlphaFoldDB" id="A0A066RYF8"/>
<accession>A0A066RYF8</accession>
<keyword evidence="3" id="KW-1185">Reference proteome</keyword>
<dbReference type="InterPro" id="IPR009003">
    <property type="entry name" value="Peptidase_S1_PA"/>
</dbReference>
<gene>
    <name evidence="2" type="ORF">EA58_05685</name>
</gene>
<dbReference type="EMBL" id="JMIB01000008">
    <property type="protein sequence ID" value="KDM92433.1"/>
    <property type="molecule type" value="Genomic_DNA"/>
</dbReference>
<dbReference type="InterPro" id="IPR043504">
    <property type="entry name" value="Peptidase_S1_PA_chymotrypsin"/>
</dbReference>
<feature type="region of interest" description="Disordered" evidence="1">
    <location>
        <begin position="237"/>
        <end position="328"/>
    </location>
</feature>
<organism evidence="2 3">
    <name type="scientific">Photobacterium galatheae</name>
    <dbReference type="NCBI Taxonomy" id="1654360"/>
    <lineage>
        <taxon>Bacteria</taxon>
        <taxon>Pseudomonadati</taxon>
        <taxon>Pseudomonadota</taxon>
        <taxon>Gammaproteobacteria</taxon>
        <taxon>Vibrionales</taxon>
        <taxon>Vibrionaceae</taxon>
        <taxon>Photobacterium</taxon>
    </lineage>
</organism>
<dbReference type="RefSeq" id="WP_152547941.1">
    <property type="nucleotide sequence ID" value="NZ_JAGSGC010000001.1"/>
</dbReference>
<protein>
    <recommendedName>
        <fullName evidence="4">Serine protease</fullName>
    </recommendedName>
</protein>
<evidence type="ECO:0008006" key="4">
    <source>
        <dbReference type="Google" id="ProtNLM"/>
    </source>
</evidence>
<sequence length="328" mass="35187">MNRNGQYCHLLLKQWAEKLFTGLLALGLVSCIMTNGDVSQAPAHAANQQVVIGVPILLGGFGSAVPITPHLQVTAKHVARYSWNRDVIYHPLCDLALIRTDSTTVPTWGLIYPDQPVTHLGHSLLGNSIQGQGKYLQDVMDTNSQCLYSLSDAPVMSGMSGGPVLNDAGEIVGITVAIVNNPEDLRNLRPALRYSQFIPATLIFDWLAELGITPTSASHDLASIEVSPYVRRLNRNTEVPDSLNAPHDPETAAIRPASPPVSESRPTPSPLSSFQTQVTGTFPATTNDSKDVALKADSPAIYQTNDADAGKSSPETIQNAGEEAAFQE</sequence>
<dbReference type="Proteomes" id="UP000027192">
    <property type="component" value="Unassembled WGS sequence"/>
</dbReference>
<dbReference type="Gene3D" id="2.40.10.10">
    <property type="entry name" value="Trypsin-like serine proteases"/>
    <property type="match status" value="1"/>
</dbReference>
<dbReference type="OrthoDB" id="6535212at2"/>
<reference evidence="2 3" key="1">
    <citation type="submission" date="2014-04" db="EMBL/GenBank/DDBJ databases">
        <title>Draft genome sequence of Photobacterium halotolerans S2753: a solonamide, ngercheumicin and holomycin producer.</title>
        <authorList>
            <person name="Machado H.R."/>
            <person name="Gram L."/>
        </authorList>
    </citation>
    <scope>NUCLEOTIDE SEQUENCE [LARGE SCALE GENOMIC DNA]</scope>
    <source>
        <strain evidence="2 3">S2753</strain>
    </source>
</reference>
<dbReference type="SUPFAM" id="SSF50494">
    <property type="entry name" value="Trypsin-like serine proteases"/>
    <property type="match status" value="1"/>
</dbReference>
<evidence type="ECO:0000313" key="3">
    <source>
        <dbReference type="Proteomes" id="UP000027192"/>
    </source>
</evidence>